<gene>
    <name evidence="1" type="ORF">JBF12_15815</name>
</gene>
<evidence type="ECO:0000313" key="2">
    <source>
        <dbReference type="Proteomes" id="UP000638849"/>
    </source>
</evidence>
<protein>
    <submittedName>
        <fullName evidence="1">Uncharacterized protein</fullName>
    </submittedName>
</protein>
<dbReference type="RefSeq" id="WP_198277494.1">
    <property type="nucleotide sequence ID" value="NZ_JAEEAQ010000127.1"/>
</dbReference>
<proteinExistence type="predicted"/>
<name>A0ABS0RAL0_9ACTN</name>
<comment type="caution">
    <text evidence="1">The sequence shown here is derived from an EMBL/GenBank/DDBJ whole genome shotgun (WGS) entry which is preliminary data.</text>
</comment>
<reference evidence="1 2" key="1">
    <citation type="submission" date="2020-12" db="EMBL/GenBank/DDBJ databases">
        <authorList>
            <person name="Kusuma A.B."/>
            <person name="Nouioui I."/>
            <person name="Goodfellow M."/>
        </authorList>
    </citation>
    <scope>NUCLEOTIDE SEQUENCE [LARGE SCALE GENOMIC DNA]</scope>
    <source>
        <strain evidence="1 2">DSM 41764</strain>
    </source>
</reference>
<dbReference type="EMBL" id="JAEEAQ010000127">
    <property type="protein sequence ID" value="MBI0314429.1"/>
    <property type="molecule type" value="Genomic_DNA"/>
</dbReference>
<accession>A0ABS0RAL0</accession>
<evidence type="ECO:0000313" key="1">
    <source>
        <dbReference type="EMBL" id="MBI0314429.1"/>
    </source>
</evidence>
<sequence length="61" mass="6796">MSLTVPPGLVLPLRCAPPVVVAAIFTDRELMWVIRSFPNPNRWLSTLMLVGLDTVTLHRPS</sequence>
<organism evidence="1 2">
    <name type="scientific">Streptomyces javensis</name>
    <dbReference type="NCBI Taxonomy" id="114698"/>
    <lineage>
        <taxon>Bacteria</taxon>
        <taxon>Bacillati</taxon>
        <taxon>Actinomycetota</taxon>
        <taxon>Actinomycetes</taxon>
        <taxon>Kitasatosporales</taxon>
        <taxon>Streptomycetaceae</taxon>
        <taxon>Streptomyces</taxon>
        <taxon>Streptomyces violaceusniger group</taxon>
    </lineage>
</organism>
<keyword evidence="2" id="KW-1185">Reference proteome</keyword>
<dbReference type="Proteomes" id="UP000638849">
    <property type="component" value="Unassembled WGS sequence"/>
</dbReference>